<evidence type="ECO:0000313" key="3">
    <source>
        <dbReference type="Proteomes" id="UP000245647"/>
    </source>
</evidence>
<evidence type="ECO:0000313" key="2">
    <source>
        <dbReference type="EMBL" id="PWG78046.1"/>
    </source>
</evidence>
<dbReference type="OrthoDB" id="657976at2"/>
<name>A0A2U2P9H4_9SPHI</name>
<feature type="signal peptide" evidence="1">
    <location>
        <begin position="1"/>
        <end position="21"/>
    </location>
</feature>
<feature type="chain" id="PRO_5015483178" description="BZIP transcription factor" evidence="1">
    <location>
        <begin position="22"/>
        <end position="229"/>
    </location>
</feature>
<proteinExistence type="predicted"/>
<protein>
    <recommendedName>
        <fullName evidence="4">BZIP transcription factor</fullName>
    </recommendedName>
</protein>
<dbReference type="EMBL" id="QEAS01000038">
    <property type="protein sequence ID" value="PWG78046.1"/>
    <property type="molecule type" value="Genomic_DNA"/>
</dbReference>
<organism evidence="2 3">
    <name type="scientific">Pararcticibacter amylolyticus</name>
    <dbReference type="NCBI Taxonomy" id="2173175"/>
    <lineage>
        <taxon>Bacteria</taxon>
        <taxon>Pseudomonadati</taxon>
        <taxon>Bacteroidota</taxon>
        <taxon>Sphingobacteriia</taxon>
        <taxon>Sphingobacteriales</taxon>
        <taxon>Sphingobacteriaceae</taxon>
        <taxon>Pararcticibacter</taxon>
    </lineage>
</organism>
<reference evidence="2 3" key="1">
    <citation type="submission" date="2018-04" db="EMBL/GenBank/DDBJ databases">
        <title>Pedobacter chongqingensis sp. nov., isolated from a rottenly hemp rope.</title>
        <authorList>
            <person name="Cai Y."/>
        </authorList>
    </citation>
    <scope>NUCLEOTIDE SEQUENCE [LARGE SCALE GENOMIC DNA]</scope>
    <source>
        <strain evidence="2 3">FJ4-8</strain>
    </source>
</reference>
<keyword evidence="1" id="KW-0732">Signal</keyword>
<evidence type="ECO:0008006" key="4">
    <source>
        <dbReference type="Google" id="ProtNLM"/>
    </source>
</evidence>
<evidence type="ECO:0000256" key="1">
    <source>
        <dbReference type="SAM" id="SignalP"/>
    </source>
</evidence>
<dbReference type="AlphaFoldDB" id="A0A2U2P9H4"/>
<dbReference type="RefSeq" id="WP_109418411.1">
    <property type="nucleotide sequence ID" value="NZ_QEAS01000038.1"/>
</dbReference>
<keyword evidence="3" id="KW-1185">Reference proteome</keyword>
<sequence length="229" mass="25279">MKTTSVYLLLGLSIFTLDVFSQETLQTVTSRGNTTSTGAIFDGNIGIGGTNQFNKLNLGGGLGDKLAVYNNETNTDFHGLGIAGYELYLKIPTSSHKYTFYQNNTALMTILGNGNVGIGTDLPKDKLSVYGNIRATEIKVENQNWPDYVFKPGYKIPTLPELENFIKENNHLPEIPPAQDVHSEGVNLGDLSAKMLKKIEELTLLLIEKDKQISEQARQIEEIKKKIGL</sequence>
<gene>
    <name evidence="2" type="ORF">DDR33_24365</name>
</gene>
<accession>A0A2U2P9H4</accession>
<dbReference type="Proteomes" id="UP000245647">
    <property type="component" value="Unassembled WGS sequence"/>
</dbReference>
<comment type="caution">
    <text evidence="2">The sequence shown here is derived from an EMBL/GenBank/DDBJ whole genome shotgun (WGS) entry which is preliminary data.</text>
</comment>